<gene>
    <name evidence="2" type="ORF">NYP18_09180</name>
</gene>
<dbReference type="Proteomes" id="UP001205965">
    <property type="component" value="Unassembled WGS sequence"/>
</dbReference>
<keyword evidence="3" id="KW-1185">Reference proteome</keyword>
<dbReference type="InterPro" id="IPR018963">
    <property type="entry name" value="Mycophage_D29_Gp19"/>
</dbReference>
<organism evidence="2 3">
    <name type="scientific">Corynebacterium lemuris</name>
    <dbReference type="NCBI Taxonomy" id="1859292"/>
    <lineage>
        <taxon>Bacteria</taxon>
        <taxon>Bacillati</taxon>
        <taxon>Actinomycetota</taxon>
        <taxon>Actinomycetes</taxon>
        <taxon>Mycobacteriales</taxon>
        <taxon>Corynebacteriaceae</taxon>
        <taxon>Corynebacterium</taxon>
    </lineage>
</organism>
<accession>A0ABT2FXF0</accession>
<name>A0ABT2FXF0_9CORY</name>
<protein>
    <submittedName>
        <fullName evidence="2">Phage Gp19/Gp15/Gp42 family protein</fullName>
    </submittedName>
</protein>
<feature type="region of interest" description="Disordered" evidence="1">
    <location>
        <begin position="115"/>
        <end position="134"/>
    </location>
</feature>
<proteinExistence type="predicted"/>
<dbReference type="Pfam" id="PF09355">
    <property type="entry name" value="Phage_Gp19"/>
    <property type="match status" value="1"/>
</dbReference>
<sequence length="134" mass="15025">MTDRLPESVLPLSTHDNNRVRLFLGDAEELIRDEFDEEDRDLDAEIADIPRLGRTVIRVVREMVATSVIVGDNINVRSASSTTGPQSDSVTFADVGLVDFAGPRLTEGMRRKLGLGRSRATFPPPPRWPERRLR</sequence>
<evidence type="ECO:0000313" key="3">
    <source>
        <dbReference type="Proteomes" id="UP001205965"/>
    </source>
</evidence>
<evidence type="ECO:0000313" key="2">
    <source>
        <dbReference type="EMBL" id="MCS5479831.1"/>
    </source>
</evidence>
<dbReference type="EMBL" id="JANWTC010000006">
    <property type="protein sequence ID" value="MCS5479831.1"/>
    <property type="molecule type" value="Genomic_DNA"/>
</dbReference>
<evidence type="ECO:0000256" key="1">
    <source>
        <dbReference type="SAM" id="MobiDB-lite"/>
    </source>
</evidence>
<reference evidence="2 3" key="1">
    <citation type="submission" date="2022-08" db="EMBL/GenBank/DDBJ databases">
        <title>YIM 101645 draft genome.</title>
        <authorList>
            <person name="Chen X."/>
        </authorList>
    </citation>
    <scope>NUCLEOTIDE SEQUENCE [LARGE SCALE GENOMIC DNA]</scope>
    <source>
        <strain evidence="2 3">YIM 101645</strain>
    </source>
</reference>
<comment type="caution">
    <text evidence="2">The sequence shown here is derived from an EMBL/GenBank/DDBJ whole genome shotgun (WGS) entry which is preliminary data.</text>
</comment>